<dbReference type="STRING" id="617002.SAMN05660653_02319"/>
<reference evidence="2 3" key="1">
    <citation type="submission" date="2016-10" db="EMBL/GenBank/DDBJ databases">
        <authorList>
            <person name="de Groot N.N."/>
        </authorList>
    </citation>
    <scope>NUCLEOTIDE SEQUENCE [LARGE SCALE GENOMIC DNA]</scope>
    <source>
        <strain evidence="2 3">ASO4-2</strain>
    </source>
</reference>
<dbReference type="InterPro" id="IPR011322">
    <property type="entry name" value="N-reg_PII-like_a/b"/>
</dbReference>
<dbReference type="GO" id="GO:0010038">
    <property type="term" value="P:response to metal ion"/>
    <property type="evidence" value="ECO:0007669"/>
    <property type="project" value="InterPro"/>
</dbReference>
<organism evidence="2 3">
    <name type="scientific">Desulfonatronum thiosulfatophilum</name>
    <dbReference type="NCBI Taxonomy" id="617002"/>
    <lineage>
        <taxon>Bacteria</taxon>
        <taxon>Pseudomonadati</taxon>
        <taxon>Thermodesulfobacteriota</taxon>
        <taxon>Desulfovibrionia</taxon>
        <taxon>Desulfovibrionales</taxon>
        <taxon>Desulfonatronaceae</taxon>
        <taxon>Desulfonatronum</taxon>
    </lineage>
</organism>
<comment type="similarity">
    <text evidence="1">Belongs to the CutA family.</text>
</comment>
<dbReference type="Proteomes" id="UP000198771">
    <property type="component" value="Unassembled WGS sequence"/>
</dbReference>
<proteinExistence type="inferred from homology"/>
<dbReference type="SUPFAM" id="SSF54913">
    <property type="entry name" value="GlnB-like"/>
    <property type="match status" value="1"/>
</dbReference>
<dbReference type="OrthoDB" id="37622at2"/>
<dbReference type="RefSeq" id="WP_092121931.1">
    <property type="nucleotide sequence ID" value="NZ_FMXO01000013.1"/>
</dbReference>
<sequence length="107" mass="12171">MQPIMVYMTAENLDQAKVIARELIENRLAACVNVLEGMRSMYHWEGSIEESREVVVLAKTREELLPDLTRRVREVHTYDCPCIVSWPLTGGHQPFLDWIGKETGAAG</sequence>
<dbReference type="Gene3D" id="3.30.70.120">
    <property type="match status" value="1"/>
</dbReference>
<keyword evidence="3" id="KW-1185">Reference proteome</keyword>
<evidence type="ECO:0000313" key="2">
    <source>
        <dbReference type="EMBL" id="SDB47393.1"/>
    </source>
</evidence>
<dbReference type="PANTHER" id="PTHR23419">
    <property type="entry name" value="DIVALENT CATION TOLERANCE CUTA-RELATED"/>
    <property type="match status" value="1"/>
</dbReference>
<accession>A0A1G6DQC3</accession>
<dbReference type="PANTHER" id="PTHR23419:SF8">
    <property type="entry name" value="FI09726P"/>
    <property type="match status" value="1"/>
</dbReference>
<dbReference type="Pfam" id="PF03091">
    <property type="entry name" value="CutA1"/>
    <property type="match status" value="1"/>
</dbReference>
<dbReference type="InterPro" id="IPR004323">
    <property type="entry name" value="Ion_tolerance_CutA"/>
</dbReference>
<gene>
    <name evidence="2" type="ORF">SAMN05660653_02319</name>
</gene>
<evidence type="ECO:0000313" key="3">
    <source>
        <dbReference type="Proteomes" id="UP000198771"/>
    </source>
</evidence>
<dbReference type="EMBL" id="FMXO01000013">
    <property type="protein sequence ID" value="SDB47393.1"/>
    <property type="molecule type" value="Genomic_DNA"/>
</dbReference>
<dbReference type="GO" id="GO:0005507">
    <property type="term" value="F:copper ion binding"/>
    <property type="evidence" value="ECO:0007669"/>
    <property type="project" value="TreeGrafter"/>
</dbReference>
<dbReference type="AlphaFoldDB" id="A0A1G6DQC3"/>
<dbReference type="InterPro" id="IPR015867">
    <property type="entry name" value="N-reg_PII/ATP_PRibTrfase_C"/>
</dbReference>
<name>A0A1G6DQC3_9BACT</name>
<protein>
    <submittedName>
        <fullName evidence="2">Divalent cation tolerance protein</fullName>
    </submittedName>
</protein>
<evidence type="ECO:0000256" key="1">
    <source>
        <dbReference type="ARBA" id="ARBA00010169"/>
    </source>
</evidence>